<evidence type="ECO:0000256" key="6">
    <source>
        <dbReference type="ARBA" id="ARBA00022723"/>
    </source>
</evidence>
<keyword evidence="10" id="KW-0411">Iron-sulfur</keyword>
<keyword evidence="11" id="KW-0234">DNA repair</keyword>
<dbReference type="Gene3D" id="1.10.340.30">
    <property type="entry name" value="Hypothetical protein, domain 2"/>
    <property type="match status" value="1"/>
</dbReference>
<dbReference type="PROSITE" id="PS01155">
    <property type="entry name" value="ENDONUCLEASE_III_2"/>
    <property type="match status" value="1"/>
</dbReference>
<dbReference type="PANTHER" id="PTHR42944:SF1">
    <property type="entry name" value="ADENINE DNA GLYCOSYLASE"/>
    <property type="match status" value="1"/>
</dbReference>
<dbReference type="CDD" id="cd00056">
    <property type="entry name" value="ENDO3c"/>
    <property type="match status" value="1"/>
</dbReference>
<dbReference type="InterPro" id="IPR044298">
    <property type="entry name" value="MIG/MutY"/>
</dbReference>
<dbReference type="Pfam" id="PF00633">
    <property type="entry name" value="HHH"/>
    <property type="match status" value="1"/>
</dbReference>
<sequence>MSGPNAIRAFQKSLLAAAPQLHRALPWSSVSDPWAILVSEVMLQQTQVARVIPAWLNFLDLFPTPQVCAAAPLADILRAWQGMGFARRARNLQLAAQVIVNDFDGVVPSTPAALRSLPGVGAYTAHAVASFAFRQPVAVLDTNVGRVVARAIANETLTAKRAQEVATELLGTTDSAQWNQLMLDLGAQFCRATPLCETCPVASACAWRRAGGPDPAVRSGGVSTPQTRFAGSLRQQRGMVLRSLGATPMSRTMLEQQAGIDPVRLPEVLDGLVSDGLVERRKYSYYLPGD</sequence>
<evidence type="ECO:0000313" key="14">
    <source>
        <dbReference type="EMBL" id="CAB4782813.1"/>
    </source>
</evidence>
<organism evidence="14">
    <name type="scientific">freshwater metagenome</name>
    <dbReference type="NCBI Taxonomy" id="449393"/>
    <lineage>
        <taxon>unclassified sequences</taxon>
        <taxon>metagenomes</taxon>
        <taxon>ecological metagenomes</taxon>
    </lineage>
</organism>
<dbReference type="InterPro" id="IPR000445">
    <property type="entry name" value="HhH_motif"/>
</dbReference>
<dbReference type="InterPro" id="IPR003265">
    <property type="entry name" value="HhH-GPD_domain"/>
</dbReference>
<keyword evidence="12" id="KW-0326">Glycosidase</keyword>
<dbReference type="Pfam" id="PF00730">
    <property type="entry name" value="HhH-GPD"/>
    <property type="match status" value="1"/>
</dbReference>
<evidence type="ECO:0000256" key="4">
    <source>
        <dbReference type="ARBA" id="ARBA00012045"/>
    </source>
</evidence>
<keyword evidence="6" id="KW-0479">Metal-binding</keyword>
<keyword evidence="7" id="KW-0227">DNA damage</keyword>
<accession>A0A6J6WHP9</accession>
<protein>
    <recommendedName>
        <fullName evidence="5">Adenine DNA glycosylase</fullName>
        <ecNumber evidence="4">3.2.2.31</ecNumber>
    </recommendedName>
</protein>
<dbReference type="GO" id="GO:0006298">
    <property type="term" value="P:mismatch repair"/>
    <property type="evidence" value="ECO:0007669"/>
    <property type="project" value="TreeGrafter"/>
</dbReference>
<keyword evidence="9" id="KW-0408">Iron</keyword>
<evidence type="ECO:0000256" key="10">
    <source>
        <dbReference type="ARBA" id="ARBA00023014"/>
    </source>
</evidence>
<evidence type="ECO:0000256" key="3">
    <source>
        <dbReference type="ARBA" id="ARBA00008343"/>
    </source>
</evidence>
<evidence type="ECO:0000256" key="12">
    <source>
        <dbReference type="ARBA" id="ARBA00023295"/>
    </source>
</evidence>
<comment type="catalytic activity">
    <reaction evidence="1">
        <text>Hydrolyzes free adenine bases from 7,8-dihydro-8-oxoguanine:adenine mismatched double-stranded DNA, leaving an apurinic site.</text>
        <dbReference type="EC" id="3.2.2.31"/>
    </reaction>
</comment>
<evidence type="ECO:0000256" key="5">
    <source>
        <dbReference type="ARBA" id="ARBA00022023"/>
    </source>
</evidence>
<evidence type="ECO:0000256" key="11">
    <source>
        <dbReference type="ARBA" id="ARBA00023204"/>
    </source>
</evidence>
<dbReference type="GO" id="GO:0000701">
    <property type="term" value="F:purine-specific mismatch base pair DNA N-glycosylase activity"/>
    <property type="evidence" value="ECO:0007669"/>
    <property type="project" value="UniProtKB-EC"/>
</dbReference>
<evidence type="ECO:0000256" key="1">
    <source>
        <dbReference type="ARBA" id="ARBA00000843"/>
    </source>
</evidence>
<evidence type="ECO:0000256" key="9">
    <source>
        <dbReference type="ARBA" id="ARBA00023004"/>
    </source>
</evidence>
<dbReference type="AlphaFoldDB" id="A0A6J6WHP9"/>
<evidence type="ECO:0000256" key="2">
    <source>
        <dbReference type="ARBA" id="ARBA00001966"/>
    </source>
</evidence>
<dbReference type="GO" id="GO:0035485">
    <property type="term" value="F:adenine/guanine mispair binding"/>
    <property type="evidence" value="ECO:0007669"/>
    <property type="project" value="TreeGrafter"/>
</dbReference>
<dbReference type="SUPFAM" id="SSF48150">
    <property type="entry name" value="DNA-glycosylase"/>
    <property type="match status" value="1"/>
</dbReference>
<name>A0A6J6WHP9_9ZZZZ</name>
<evidence type="ECO:0000256" key="8">
    <source>
        <dbReference type="ARBA" id="ARBA00022801"/>
    </source>
</evidence>
<dbReference type="GO" id="GO:0032357">
    <property type="term" value="F:oxidized purine DNA binding"/>
    <property type="evidence" value="ECO:0007669"/>
    <property type="project" value="TreeGrafter"/>
</dbReference>
<dbReference type="PANTHER" id="PTHR42944">
    <property type="entry name" value="ADENINE DNA GLYCOSYLASE"/>
    <property type="match status" value="1"/>
</dbReference>
<dbReference type="InterPro" id="IPR004036">
    <property type="entry name" value="Endonuclease-III-like_CS2"/>
</dbReference>
<evidence type="ECO:0000259" key="13">
    <source>
        <dbReference type="SMART" id="SM00478"/>
    </source>
</evidence>
<dbReference type="GO" id="GO:0006284">
    <property type="term" value="P:base-excision repair"/>
    <property type="evidence" value="ECO:0007669"/>
    <property type="project" value="InterPro"/>
</dbReference>
<dbReference type="Gene3D" id="1.10.1670.10">
    <property type="entry name" value="Helix-hairpin-Helix base-excision DNA repair enzymes (C-terminal)"/>
    <property type="match status" value="1"/>
</dbReference>
<gene>
    <name evidence="14" type="ORF">UFOPK2958_00651</name>
</gene>
<dbReference type="GO" id="GO:0046872">
    <property type="term" value="F:metal ion binding"/>
    <property type="evidence" value="ECO:0007669"/>
    <property type="project" value="UniProtKB-KW"/>
</dbReference>
<dbReference type="SMART" id="SM00478">
    <property type="entry name" value="ENDO3c"/>
    <property type="match status" value="1"/>
</dbReference>
<dbReference type="InterPro" id="IPR011257">
    <property type="entry name" value="DNA_glycosylase"/>
</dbReference>
<evidence type="ECO:0000256" key="7">
    <source>
        <dbReference type="ARBA" id="ARBA00022763"/>
    </source>
</evidence>
<feature type="domain" description="HhH-GPD" evidence="13">
    <location>
        <begin position="42"/>
        <end position="188"/>
    </location>
</feature>
<keyword evidence="8" id="KW-0378">Hydrolase</keyword>
<dbReference type="InterPro" id="IPR023170">
    <property type="entry name" value="HhH_base_excis_C"/>
</dbReference>
<comment type="cofactor">
    <cofactor evidence="2">
        <name>[4Fe-4S] cluster</name>
        <dbReference type="ChEBI" id="CHEBI:49883"/>
    </cofactor>
</comment>
<comment type="similarity">
    <text evidence="3">Belongs to the Nth/MutY family.</text>
</comment>
<dbReference type="GO" id="GO:0051536">
    <property type="term" value="F:iron-sulfur cluster binding"/>
    <property type="evidence" value="ECO:0007669"/>
    <property type="project" value="UniProtKB-KW"/>
</dbReference>
<dbReference type="GO" id="GO:0034039">
    <property type="term" value="F:8-oxo-7,8-dihydroguanine DNA N-glycosylase activity"/>
    <property type="evidence" value="ECO:0007669"/>
    <property type="project" value="TreeGrafter"/>
</dbReference>
<dbReference type="EMBL" id="CAFAAB010000060">
    <property type="protein sequence ID" value="CAB4782813.1"/>
    <property type="molecule type" value="Genomic_DNA"/>
</dbReference>
<reference evidence="14" key="1">
    <citation type="submission" date="2020-05" db="EMBL/GenBank/DDBJ databases">
        <authorList>
            <person name="Chiriac C."/>
            <person name="Salcher M."/>
            <person name="Ghai R."/>
            <person name="Kavagutti S V."/>
        </authorList>
    </citation>
    <scope>NUCLEOTIDE SEQUENCE</scope>
</reference>
<proteinExistence type="inferred from homology"/>
<dbReference type="EC" id="3.2.2.31" evidence="4"/>